<protein>
    <submittedName>
        <fullName evidence="1">Uncharacterized protein</fullName>
    </submittedName>
</protein>
<organism evidence="1 2">
    <name type="scientific">Stephania cephalantha</name>
    <dbReference type="NCBI Taxonomy" id="152367"/>
    <lineage>
        <taxon>Eukaryota</taxon>
        <taxon>Viridiplantae</taxon>
        <taxon>Streptophyta</taxon>
        <taxon>Embryophyta</taxon>
        <taxon>Tracheophyta</taxon>
        <taxon>Spermatophyta</taxon>
        <taxon>Magnoliopsida</taxon>
        <taxon>Ranunculales</taxon>
        <taxon>Menispermaceae</taxon>
        <taxon>Menispermoideae</taxon>
        <taxon>Cissampelideae</taxon>
        <taxon>Stephania</taxon>
    </lineage>
</organism>
<dbReference type="AlphaFoldDB" id="A0AAP0EVA6"/>
<dbReference type="EMBL" id="JBBNAG010000010">
    <property type="protein sequence ID" value="KAK9100069.1"/>
    <property type="molecule type" value="Genomic_DNA"/>
</dbReference>
<evidence type="ECO:0000313" key="2">
    <source>
        <dbReference type="Proteomes" id="UP001419268"/>
    </source>
</evidence>
<gene>
    <name evidence="1" type="ORF">Scep_023499</name>
</gene>
<proteinExistence type="predicted"/>
<accession>A0AAP0EVA6</accession>
<dbReference type="Proteomes" id="UP001419268">
    <property type="component" value="Unassembled WGS sequence"/>
</dbReference>
<name>A0AAP0EVA6_9MAGN</name>
<comment type="caution">
    <text evidence="1">The sequence shown here is derived from an EMBL/GenBank/DDBJ whole genome shotgun (WGS) entry which is preliminary data.</text>
</comment>
<keyword evidence="2" id="KW-1185">Reference proteome</keyword>
<sequence>MLYRHPTLCSPPRSACPTLCLPEPLLHCRLVHRRHYCQSQVPTTITKPHRQQAPLALSSPLRHTCRDDEDFGAGLLEQTALHREQSMKSTFVEAWKKLIPNIEPPNTNLSFMKAHPHPHHSSIPSKLIVNLVLPYQFEIASKEKSTSVVEEFARGVN</sequence>
<reference evidence="1 2" key="1">
    <citation type="submission" date="2024-01" db="EMBL/GenBank/DDBJ databases">
        <title>Genome assemblies of Stephania.</title>
        <authorList>
            <person name="Yang L."/>
        </authorList>
    </citation>
    <scope>NUCLEOTIDE SEQUENCE [LARGE SCALE GENOMIC DNA]</scope>
    <source>
        <strain evidence="1">JXDWG</strain>
        <tissue evidence="1">Leaf</tissue>
    </source>
</reference>
<evidence type="ECO:0000313" key="1">
    <source>
        <dbReference type="EMBL" id="KAK9100069.1"/>
    </source>
</evidence>